<dbReference type="HOGENOM" id="CLU_1940719_0_0_1"/>
<dbReference type="InParanoid" id="T1HZ97"/>
<dbReference type="GeneID" id="141454237"/>
<dbReference type="AlphaFoldDB" id="T1HZ97"/>
<name>T1HZ97_RHOPR</name>
<dbReference type="EMBL" id="ACPB03020609">
    <property type="status" value="NOT_ANNOTATED_CDS"/>
    <property type="molecule type" value="Genomic_DNA"/>
</dbReference>
<accession>T1HZ97</accession>
<dbReference type="Proteomes" id="UP000015103">
    <property type="component" value="Unassembled WGS sequence"/>
</dbReference>
<sequence>MAKTYCIVFVITLFVMGDAFRQNRPDYIKGLIYRKAGETRSVVNQQLRLAARNAKMRITTAEQRRCVENLLTNLFHEGNSVIGLTTKKLINEDEQQGNTSLFDQKKAIDLEFRKIVDHWLPENVAKLGKC</sequence>
<organism evidence="1 2">
    <name type="scientific">Rhodnius prolixus</name>
    <name type="common">Triatomid bug</name>
    <dbReference type="NCBI Taxonomy" id="13249"/>
    <lineage>
        <taxon>Eukaryota</taxon>
        <taxon>Metazoa</taxon>
        <taxon>Ecdysozoa</taxon>
        <taxon>Arthropoda</taxon>
        <taxon>Hexapoda</taxon>
        <taxon>Insecta</taxon>
        <taxon>Pterygota</taxon>
        <taxon>Neoptera</taxon>
        <taxon>Paraneoptera</taxon>
        <taxon>Hemiptera</taxon>
        <taxon>Heteroptera</taxon>
        <taxon>Panheteroptera</taxon>
        <taxon>Cimicomorpha</taxon>
        <taxon>Reduviidae</taxon>
        <taxon>Triatominae</taxon>
        <taxon>Rhodnius</taxon>
    </lineage>
</organism>
<reference evidence="1" key="1">
    <citation type="submission" date="2015-05" db="UniProtKB">
        <authorList>
            <consortium name="EnsemblMetazoa"/>
        </authorList>
    </citation>
    <scope>IDENTIFICATION</scope>
</reference>
<protein>
    <submittedName>
        <fullName evidence="1">Uncharacterized protein</fullName>
    </submittedName>
</protein>
<dbReference type="EnsemblMetazoa" id="RPRC009367-RA">
    <property type="protein sequence ID" value="RPRC009367-PA"/>
    <property type="gene ID" value="RPRC009367"/>
</dbReference>
<proteinExistence type="predicted"/>
<evidence type="ECO:0000313" key="1">
    <source>
        <dbReference type="EnsemblMetazoa" id="RPRC009367-PA"/>
    </source>
</evidence>
<dbReference type="VEuPathDB" id="VectorBase:RPRC009367"/>
<keyword evidence="2" id="KW-1185">Reference proteome</keyword>
<evidence type="ECO:0000313" key="2">
    <source>
        <dbReference type="Proteomes" id="UP000015103"/>
    </source>
</evidence>
<dbReference type="RefSeq" id="XP_073984390.1">
    <property type="nucleotide sequence ID" value="XM_074128289.1"/>
</dbReference>